<dbReference type="InterPro" id="IPR000315">
    <property type="entry name" value="Znf_B-box"/>
</dbReference>
<evidence type="ECO:0000256" key="5">
    <source>
        <dbReference type="SAM" id="Coils"/>
    </source>
</evidence>
<dbReference type="SUPFAM" id="SSF57850">
    <property type="entry name" value="RING/U-box"/>
    <property type="match status" value="1"/>
</dbReference>
<keyword evidence="5" id="KW-0175">Coiled coil</keyword>
<dbReference type="InterPro" id="IPR001841">
    <property type="entry name" value="Znf_RING"/>
</dbReference>
<dbReference type="GeneID" id="103123929"/>
<dbReference type="InterPro" id="IPR013083">
    <property type="entry name" value="Znf_RING/FYVE/PHD"/>
</dbReference>
<dbReference type="InterPro" id="IPR017907">
    <property type="entry name" value="Znf_RING_CS"/>
</dbReference>
<dbReference type="SUPFAM" id="SSF57845">
    <property type="entry name" value="B-box zinc-binding domain"/>
    <property type="match status" value="1"/>
</dbReference>
<dbReference type="OrthoDB" id="9664781at2759"/>
<keyword evidence="1" id="KW-0479">Metal-binding</keyword>
<evidence type="ECO:0000313" key="9">
    <source>
        <dbReference type="RefSeq" id="XP_016048666.1"/>
    </source>
</evidence>
<keyword evidence="3" id="KW-0862">Zinc</keyword>
<gene>
    <name evidence="9 10 11 12" type="primary">LOC103123929</name>
</gene>
<dbReference type="PROSITE" id="PS50089">
    <property type="entry name" value="ZF_RING_2"/>
    <property type="match status" value="1"/>
</dbReference>
<dbReference type="SMART" id="SM00184">
    <property type="entry name" value="RING"/>
    <property type="match status" value="1"/>
</dbReference>
<name>A0A1S3WQL9_ERIEU</name>
<evidence type="ECO:0000313" key="11">
    <source>
        <dbReference type="RefSeq" id="XP_060045246.1"/>
    </source>
</evidence>
<dbReference type="eggNOG" id="KOG2177">
    <property type="taxonomic scope" value="Eukaryota"/>
</dbReference>
<organism evidence="8 9">
    <name type="scientific">Erinaceus europaeus</name>
    <name type="common">Western European hedgehog</name>
    <dbReference type="NCBI Taxonomy" id="9365"/>
    <lineage>
        <taxon>Eukaryota</taxon>
        <taxon>Metazoa</taxon>
        <taxon>Chordata</taxon>
        <taxon>Craniata</taxon>
        <taxon>Vertebrata</taxon>
        <taxon>Euteleostomi</taxon>
        <taxon>Mammalia</taxon>
        <taxon>Eutheria</taxon>
        <taxon>Laurasiatheria</taxon>
        <taxon>Eulipotyphla</taxon>
        <taxon>Erinaceidae</taxon>
        <taxon>Erinaceinae</taxon>
        <taxon>Erinaceus</taxon>
    </lineage>
</organism>
<evidence type="ECO:0000256" key="2">
    <source>
        <dbReference type="ARBA" id="ARBA00022771"/>
    </source>
</evidence>
<dbReference type="InterPro" id="IPR050143">
    <property type="entry name" value="TRIM/RBCC"/>
</dbReference>
<evidence type="ECO:0000313" key="8">
    <source>
        <dbReference type="Proteomes" id="UP001652624"/>
    </source>
</evidence>
<protein>
    <submittedName>
        <fullName evidence="9 10">E3 ubiquitin-protein ligase TRIM38-like isoform X1</fullName>
    </submittedName>
</protein>
<accession>A0A1S3WQL9</accession>
<feature type="domain" description="B box-type" evidence="7">
    <location>
        <begin position="88"/>
        <end position="129"/>
    </location>
</feature>
<dbReference type="PROSITE" id="PS50119">
    <property type="entry name" value="ZF_BBOX"/>
    <property type="match status" value="1"/>
</dbReference>
<keyword evidence="2 4" id="KW-0863">Zinc-finger</keyword>
<dbReference type="Gene3D" id="3.30.160.60">
    <property type="entry name" value="Classic Zinc Finger"/>
    <property type="match status" value="1"/>
</dbReference>
<dbReference type="RefSeq" id="XP_060045246.1">
    <property type="nucleotide sequence ID" value="XM_060189263.1"/>
</dbReference>
<evidence type="ECO:0000313" key="10">
    <source>
        <dbReference type="RefSeq" id="XP_060045245.1"/>
    </source>
</evidence>
<dbReference type="RefSeq" id="XP_016048666.1">
    <property type="nucleotide sequence ID" value="XM_016193180.1"/>
</dbReference>
<feature type="coiled-coil region" evidence="5">
    <location>
        <begin position="133"/>
        <end position="160"/>
    </location>
</feature>
<feature type="domain" description="RING-type" evidence="6">
    <location>
        <begin position="16"/>
        <end position="62"/>
    </location>
</feature>
<evidence type="ECO:0000259" key="6">
    <source>
        <dbReference type="PROSITE" id="PS50089"/>
    </source>
</evidence>
<evidence type="ECO:0000256" key="4">
    <source>
        <dbReference type="PROSITE-ProRule" id="PRU00024"/>
    </source>
</evidence>
<dbReference type="PANTHER" id="PTHR24103">
    <property type="entry name" value="E3 UBIQUITIN-PROTEIN LIGASE TRIM"/>
    <property type="match status" value="1"/>
</dbReference>
<dbReference type="Pfam" id="PF15227">
    <property type="entry name" value="zf-C3HC4_4"/>
    <property type="match status" value="1"/>
</dbReference>
<keyword evidence="8" id="KW-1185">Reference proteome</keyword>
<dbReference type="Gene3D" id="3.30.40.10">
    <property type="entry name" value="Zinc/RING finger domain, C3HC4 (zinc finger)"/>
    <property type="match status" value="1"/>
</dbReference>
<evidence type="ECO:0000259" key="7">
    <source>
        <dbReference type="PROSITE" id="PS50119"/>
    </source>
</evidence>
<dbReference type="Pfam" id="PF00643">
    <property type="entry name" value="zf-B_box"/>
    <property type="match status" value="1"/>
</dbReference>
<dbReference type="AlphaFoldDB" id="A0A1S3WQL9"/>
<evidence type="ECO:0000313" key="12">
    <source>
        <dbReference type="RefSeq" id="XP_060045247.1"/>
    </source>
</evidence>
<dbReference type="RefSeq" id="XP_060045247.1">
    <property type="nucleotide sequence ID" value="XM_060189264.1"/>
</dbReference>
<reference evidence="9" key="1">
    <citation type="submission" date="2025-04" db="UniProtKB">
        <authorList>
            <consortium name="RefSeq"/>
        </authorList>
    </citation>
    <scope>IDENTIFICATION</scope>
</reference>
<evidence type="ECO:0000256" key="1">
    <source>
        <dbReference type="ARBA" id="ARBA00022723"/>
    </source>
</evidence>
<proteinExistence type="predicted"/>
<dbReference type="RefSeq" id="XP_060045245.1">
    <property type="nucleotide sequence ID" value="XM_060189262.1"/>
</dbReference>
<dbReference type="Proteomes" id="UP001652624">
    <property type="component" value="Chromosome 4"/>
</dbReference>
<feature type="coiled-coil region" evidence="5">
    <location>
        <begin position="198"/>
        <end position="236"/>
    </location>
</feature>
<dbReference type="SMART" id="SM00336">
    <property type="entry name" value="BBOX"/>
    <property type="match status" value="1"/>
</dbReference>
<dbReference type="PROSITE" id="PS00518">
    <property type="entry name" value="ZF_RING_1"/>
    <property type="match status" value="1"/>
</dbReference>
<dbReference type="InParanoid" id="A0A1S3WQL9"/>
<evidence type="ECO:0000256" key="3">
    <source>
        <dbReference type="ARBA" id="ARBA00022833"/>
    </source>
</evidence>
<sequence length="308" mass="36238">MASVTVTEKMRKEATCSICLNLMTEPVSINCEHSFCHMCIEENLKKQRHVTSWLGTYYCPQCVVSFKRGSIRPNKQLQIFIDYIKEIDHKMLCEEHREQLNIFCEDDGQLICWRCERTGQHKGHLTAHVEDVCQGYKEELQKAMNTLKELEDKCKNEKISVRDQITTWEVIVEQQKQKIQSDFKTLYKFLHEEEKTYLWRLEKEKEETLRKLQDNEASLEKQSHELKSHIMELEKKCQGSAQKLLQDVKDTLSRSSSVKLKLPQAIPLKILTVCNVSELHFDMKKIQKEFKVCGLNPLNNTEEKDLKL</sequence>
<dbReference type="GO" id="GO:0008270">
    <property type="term" value="F:zinc ion binding"/>
    <property type="evidence" value="ECO:0007669"/>
    <property type="project" value="UniProtKB-KW"/>
</dbReference>